<gene>
    <name evidence="4" type="ORF">QBC37DRAFT_348582</name>
</gene>
<reference evidence="4" key="1">
    <citation type="journal article" date="2023" name="Mol. Phylogenet. Evol.">
        <title>Genome-scale phylogeny and comparative genomics of the fungal order Sordariales.</title>
        <authorList>
            <person name="Hensen N."/>
            <person name="Bonometti L."/>
            <person name="Westerberg I."/>
            <person name="Brannstrom I.O."/>
            <person name="Guillou S."/>
            <person name="Cros-Aarteil S."/>
            <person name="Calhoun S."/>
            <person name="Haridas S."/>
            <person name="Kuo A."/>
            <person name="Mondo S."/>
            <person name="Pangilinan J."/>
            <person name="Riley R."/>
            <person name="LaButti K."/>
            <person name="Andreopoulos B."/>
            <person name="Lipzen A."/>
            <person name="Chen C."/>
            <person name="Yan M."/>
            <person name="Daum C."/>
            <person name="Ng V."/>
            <person name="Clum A."/>
            <person name="Steindorff A."/>
            <person name="Ohm R.A."/>
            <person name="Martin F."/>
            <person name="Silar P."/>
            <person name="Natvig D.O."/>
            <person name="Lalanne C."/>
            <person name="Gautier V."/>
            <person name="Ament-Velasquez S.L."/>
            <person name="Kruys A."/>
            <person name="Hutchinson M.I."/>
            <person name="Powell A.J."/>
            <person name="Barry K."/>
            <person name="Miller A.N."/>
            <person name="Grigoriev I.V."/>
            <person name="Debuchy R."/>
            <person name="Gladieux P."/>
            <person name="Hiltunen Thoren M."/>
            <person name="Johannesson H."/>
        </authorList>
    </citation>
    <scope>NUCLEOTIDE SEQUENCE</scope>
    <source>
        <strain evidence="4">PSN293</strain>
    </source>
</reference>
<reference evidence="4" key="2">
    <citation type="submission" date="2023-05" db="EMBL/GenBank/DDBJ databases">
        <authorList>
            <consortium name="Lawrence Berkeley National Laboratory"/>
            <person name="Steindorff A."/>
            <person name="Hensen N."/>
            <person name="Bonometti L."/>
            <person name="Westerberg I."/>
            <person name="Brannstrom I.O."/>
            <person name="Guillou S."/>
            <person name="Cros-Aarteil S."/>
            <person name="Calhoun S."/>
            <person name="Haridas S."/>
            <person name="Kuo A."/>
            <person name="Mondo S."/>
            <person name="Pangilinan J."/>
            <person name="Riley R."/>
            <person name="Labutti K."/>
            <person name="Andreopoulos B."/>
            <person name="Lipzen A."/>
            <person name="Chen C."/>
            <person name="Yanf M."/>
            <person name="Daum C."/>
            <person name="Ng V."/>
            <person name="Clum A."/>
            <person name="Ohm R."/>
            <person name="Martin F."/>
            <person name="Silar P."/>
            <person name="Natvig D."/>
            <person name="Lalanne C."/>
            <person name="Gautier V."/>
            <person name="Ament-Velasquez S.L."/>
            <person name="Kruys A."/>
            <person name="Hutchinson M.I."/>
            <person name="Powell A.J."/>
            <person name="Barry K."/>
            <person name="Miller A.N."/>
            <person name="Grigoriev I.V."/>
            <person name="Debuchy R."/>
            <person name="Gladieux P."/>
            <person name="Thoren M.H."/>
            <person name="Johannesson H."/>
        </authorList>
    </citation>
    <scope>NUCLEOTIDE SEQUENCE</scope>
    <source>
        <strain evidence="4">PSN293</strain>
    </source>
</reference>
<protein>
    <submittedName>
        <fullName evidence="4">L-amino acid amidase</fullName>
    </submittedName>
</protein>
<organism evidence="4 5">
    <name type="scientific">Rhypophila decipiens</name>
    <dbReference type="NCBI Taxonomy" id="261697"/>
    <lineage>
        <taxon>Eukaryota</taxon>
        <taxon>Fungi</taxon>
        <taxon>Dikarya</taxon>
        <taxon>Ascomycota</taxon>
        <taxon>Pezizomycotina</taxon>
        <taxon>Sordariomycetes</taxon>
        <taxon>Sordariomycetidae</taxon>
        <taxon>Sordariales</taxon>
        <taxon>Naviculisporaceae</taxon>
        <taxon>Rhypophila</taxon>
    </lineage>
</organism>
<dbReference type="InterPro" id="IPR050266">
    <property type="entry name" value="AB_hydrolase_sf"/>
</dbReference>
<proteinExistence type="inferred from homology"/>
<dbReference type="SUPFAM" id="SSF53474">
    <property type="entry name" value="alpha/beta-Hydrolases"/>
    <property type="match status" value="1"/>
</dbReference>
<dbReference type="Gene3D" id="3.40.50.1820">
    <property type="entry name" value="alpha/beta hydrolase"/>
    <property type="match status" value="1"/>
</dbReference>
<keyword evidence="2" id="KW-0378">Hydrolase</keyword>
<dbReference type="Proteomes" id="UP001301769">
    <property type="component" value="Unassembled WGS sequence"/>
</dbReference>
<evidence type="ECO:0000313" key="4">
    <source>
        <dbReference type="EMBL" id="KAK4211196.1"/>
    </source>
</evidence>
<dbReference type="InterPro" id="IPR002410">
    <property type="entry name" value="Peptidase_S33"/>
</dbReference>
<dbReference type="InterPro" id="IPR029058">
    <property type="entry name" value="AB_hydrolase_fold"/>
</dbReference>
<sequence>MAITDSKTPITDGFAPFHVTNAGKPCQTWYKIVGSLDSSPFPPLVCLHGGPGGDHRPMVEPFMPLWDKLGIPLIFYDQLGAGNSTHLAEKNGDTAFWSLELFLDELRNLISHLGLEKRQDGFSLFGQSWGGMLACSYAATRPRGLTKVINSSGPASMPLYMEGVRELIKGLPLDVQKAIGGCERAGDTTSDKFQAAEMVWIKKHLYRTEGEFPEAIKDMLEDVKKDPTVYMTMCGPSEFQMTGSMKDMVLWQDAHQIEVPVLVLNGRYDEVTDRCLEPWFKEIPNVKWIQLDNSSHLGMYEEQERFVEILANFLTT</sequence>
<dbReference type="PANTHER" id="PTHR43798">
    <property type="entry name" value="MONOACYLGLYCEROL LIPASE"/>
    <property type="match status" value="1"/>
</dbReference>
<comment type="caution">
    <text evidence="4">The sequence shown here is derived from an EMBL/GenBank/DDBJ whole genome shotgun (WGS) entry which is preliminary data.</text>
</comment>
<dbReference type="Pfam" id="PF00561">
    <property type="entry name" value="Abhydrolase_1"/>
    <property type="match status" value="1"/>
</dbReference>
<dbReference type="InterPro" id="IPR000073">
    <property type="entry name" value="AB_hydrolase_1"/>
</dbReference>
<evidence type="ECO:0000256" key="2">
    <source>
        <dbReference type="ARBA" id="ARBA00022801"/>
    </source>
</evidence>
<dbReference type="GO" id="GO:0008233">
    <property type="term" value="F:peptidase activity"/>
    <property type="evidence" value="ECO:0007669"/>
    <property type="project" value="InterPro"/>
</dbReference>
<evidence type="ECO:0000259" key="3">
    <source>
        <dbReference type="Pfam" id="PF00561"/>
    </source>
</evidence>
<feature type="domain" description="AB hydrolase-1" evidence="3">
    <location>
        <begin position="42"/>
        <end position="302"/>
    </location>
</feature>
<dbReference type="PIRSF" id="PIRSF005539">
    <property type="entry name" value="Pept_S33_TRI_F1"/>
    <property type="match status" value="1"/>
</dbReference>
<dbReference type="EMBL" id="MU858155">
    <property type="protein sequence ID" value="KAK4211196.1"/>
    <property type="molecule type" value="Genomic_DNA"/>
</dbReference>
<evidence type="ECO:0000313" key="5">
    <source>
        <dbReference type="Proteomes" id="UP001301769"/>
    </source>
</evidence>
<dbReference type="NCBIfam" id="TIGR01250">
    <property type="entry name" value="pro_imino_pep_2"/>
    <property type="match status" value="1"/>
</dbReference>
<dbReference type="AlphaFoldDB" id="A0AAN6Y2W1"/>
<dbReference type="GO" id="GO:0006508">
    <property type="term" value="P:proteolysis"/>
    <property type="evidence" value="ECO:0007669"/>
    <property type="project" value="InterPro"/>
</dbReference>
<evidence type="ECO:0000256" key="1">
    <source>
        <dbReference type="ARBA" id="ARBA00010088"/>
    </source>
</evidence>
<name>A0AAN6Y2W1_9PEZI</name>
<comment type="similarity">
    <text evidence="1">Belongs to the peptidase S33 family.</text>
</comment>
<accession>A0AAN6Y2W1</accession>
<keyword evidence="5" id="KW-1185">Reference proteome</keyword>
<dbReference type="PRINTS" id="PR00793">
    <property type="entry name" value="PROAMNOPTASE"/>
</dbReference>
<dbReference type="InterPro" id="IPR005945">
    <property type="entry name" value="Pro_imino_pep"/>
</dbReference>